<dbReference type="InterPro" id="IPR003476">
    <property type="entry name" value="Glyco_hydro_42"/>
</dbReference>
<dbReference type="Proteomes" id="UP000237846">
    <property type="component" value="Unassembled WGS sequence"/>
</dbReference>
<dbReference type="InterPro" id="IPR017853">
    <property type="entry name" value="GH"/>
</dbReference>
<keyword evidence="4 6" id="KW-0378">Hydrolase</keyword>
<evidence type="ECO:0000256" key="10">
    <source>
        <dbReference type="SAM" id="MobiDB-lite"/>
    </source>
</evidence>
<feature type="binding site" evidence="9">
    <location>
        <position position="127"/>
    </location>
    <ligand>
        <name>Zn(2+)</name>
        <dbReference type="ChEBI" id="CHEBI:29105"/>
    </ligand>
</feature>
<evidence type="ECO:0000256" key="9">
    <source>
        <dbReference type="PIRSR" id="PIRSR001084-3"/>
    </source>
</evidence>
<reference evidence="14 15" key="1">
    <citation type="submission" date="2018-03" db="EMBL/GenBank/DDBJ databases">
        <title>Genomic Encyclopedia of Archaeal and Bacterial Type Strains, Phase II (KMG-II): from individual species to whole genera.</title>
        <authorList>
            <person name="Goeker M."/>
        </authorList>
    </citation>
    <scope>NUCLEOTIDE SEQUENCE [LARGE SCALE GENOMIC DNA]</scope>
    <source>
        <strain evidence="14 15">DSM 45601</strain>
    </source>
</reference>
<dbReference type="GO" id="GO:0004565">
    <property type="term" value="F:beta-galactosidase activity"/>
    <property type="evidence" value="ECO:0007669"/>
    <property type="project" value="UniProtKB-EC"/>
</dbReference>
<feature type="active site" description="Nucleophile" evidence="7">
    <location>
        <position position="320"/>
    </location>
</feature>
<evidence type="ECO:0000256" key="2">
    <source>
        <dbReference type="ARBA" id="ARBA00005940"/>
    </source>
</evidence>
<dbReference type="PIRSF" id="PIRSF001084">
    <property type="entry name" value="B-galactosidase"/>
    <property type="match status" value="1"/>
</dbReference>
<sequence>MPPSSAPQSDRPGWPLDTPGIAYGGDYNPEQWPEELWAEDVALMRRAGVNLVSVGIFAWAVLEPEPGRYDFGWLDRVLDLLHGGGVRVALATATASPPPWLSRAHPETLPVRADGTRLWPGARQAYCPSSPVYREYAARITERIAERYREHPALALWHVDNELGCHNAHCYCDVSAAAFRVWLERRYRDVDALNDAWGTRFWSQRYGSFEQVLPPRAAPTFTNPGQQLDFRRFCSDEALDNYRRLRAVLARTAPHVPATTNFMVARNVKDLDYWSWAADMDVIANDHYLSAADPHGHVELAFSADLTRGLAGGRPWMLMEHSVGAVNWQPRNRAKGPGEARRNSLAHLARGADAVMFFQWRASAAGAEKYHSALVPHAGTDSRTWREAEALGADLGRLAETAGSRVRAEVAMVFDWQSWWAAELDAHPSADLAYLDRAHAHYRALWERGVTVDMVPPDADLSGYRLVLVCTLYSVTDAAAGRLRDFVAGGGTALVTYFSGIVDEHDRVRLGGYPGAYRELLGVSADEFGPLLAGEAVRLDDGGTATLWTESLRLRGAEAVVGYAEGPLAGAPAVTRHRFSAGTAWYAATRLDDAGTGRLTERLLAESGARPAAATRPGVEVVRRTGEAASYLFVINHTGAAAEVPAEGTELLTGAPVTGAVAVPAGGAAVVREPG</sequence>
<dbReference type="PANTHER" id="PTHR36447:SF1">
    <property type="entry name" value="BETA-GALACTOSIDASE GANA"/>
    <property type="match status" value="1"/>
</dbReference>
<feature type="binding site" evidence="8">
    <location>
        <position position="161"/>
    </location>
    <ligand>
        <name>substrate</name>
    </ligand>
</feature>
<dbReference type="PANTHER" id="PTHR36447">
    <property type="entry name" value="BETA-GALACTOSIDASE GANA"/>
    <property type="match status" value="1"/>
</dbReference>
<evidence type="ECO:0000256" key="4">
    <source>
        <dbReference type="ARBA" id="ARBA00022801"/>
    </source>
</evidence>
<keyword evidence="9" id="KW-0479">Metal-binding</keyword>
<feature type="region of interest" description="Disordered" evidence="10">
    <location>
        <begin position="1"/>
        <end position="20"/>
    </location>
</feature>
<evidence type="ECO:0000259" key="11">
    <source>
        <dbReference type="Pfam" id="PF02449"/>
    </source>
</evidence>
<feature type="domain" description="Beta-galactosidase C-terminal" evidence="13">
    <location>
        <begin position="618"/>
        <end position="673"/>
    </location>
</feature>
<dbReference type="InterPro" id="IPR013529">
    <property type="entry name" value="Glyco_hydro_42_N"/>
</dbReference>
<keyword evidence="5 6" id="KW-0326">Glycosidase</keyword>
<dbReference type="GO" id="GO:0006012">
    <property type="term" value="P:galactose metabolic process"/>
    <property type="evidence" value="ECO:0007669"/>
    <property type="project" value="InterPro"/>
</dbReference>
<evidence type="ECO:0000259" key="12">
    <source>
        <dbReference type="Pfam" id="PF08532"/>
    </source>
</evidence>
<dbReference type="CDD" id="cd03143">
    <property type="entry name" value="A4_beta-galactosidase_middle_domain"/>
    <property type="match status" value="1"/>
</dbReference>
<protein>
    <recommendedName>
        <fullName evidence="3 6">Beta-galactosidase</fullName>
        <shortName evidence="6">Beta-gal</shortName>
        <ecNumber evidence="3 6">3.2.1.23</ecNumber>
    </recommendedName>
</protein>
<feature type="binding site" evidence="9">
    <location>
        <position position="170"/>
    </location>
    <ligand>
        <name>Zn(2+)</name>
        <dbReference type="ChEBI" id="CHEBI:29105"/>
    </ligand>
</feature>
<evidence type="ECO:0000256" key="8">
    <source>
        <dbReference type="PIRSR" id="PIRSR001084-2"/>
    </source>
</evidence>
<dbReference type="EMBL" id="PVZC01000008">
    <property type="protein sequence ID" value="PRX96129.1"/>
    <property type="molecule type" value="Genomic_DNA"/>
</dbReference>
<evidence type="ECO:0000256" key="6">
    <source>
        <dbReference type="PIRNR" id="PIRNR001084"/>
    </source>
</evidence>
<accession>A0A2T0PX79</accession>
<proteinExistence type="inferred from homology"/>
<dbReference type="Gene3D" id="2.60.40.1180">
    <property type="entry name" value="Golgi alpha-mannosidase II"/>
    <property type="match status" value="1"/>
</dbReference>
<feature type="binding site" evidence="8">
    <location>
        <position position="328"/>
    </location>
    <ligand>
        <name>substrate</name>
    </ligand>
</feature>
<comment type="similarity">
    <text evidence="2 6">Belongs to the glycosyl hydrolase 42 family.</text>
</comment>
<comment type="catalytic activity">
    <reaction evidence="1 6">
        <text>Hydrolysis of terminal non-reducing beta-D-galactose residues in beta-D-galactosides.</text>
        <dbReference type="EC" id="3.2.1.23"/>
    </reaction>
</comment>
<dbReference type="Pfam" id="PF08532">
    <property type="entry name" value="Glyco_hydro_42M"/>
    <property type="match status" value="1"/>
</dbReference>
<dbReference type="InterPro" id="IPR013739">
    <property type="entry name" value="Beta_galactosidase_C"/>
</dbReference>
<feature type="domain" description="Glycoside hydrolase family 42 N-terminal" evidence="11">
    <location>
        <begin position="26"/>
        <end position="396"/>
    </location>
</feature>
<gene>
    <name evidence="14" type="ORF">CLV72_108135</name>
</gene>
<dbReference type="SUPFAM" id="SSF51445">
    <property type="entry name" value="(Trans)glycosidases"/>
    <property type="match status" value="1"/>
</dbReference>
<keyword evidence="9" id="KW-0862">Zinc</keyword>
<keyword evidence="15" id="KW-1185">Reference proteome</keyword>
<dbReference type="InterPro" id="IPR013738">
    <property type="entry name" value="Beta_galactosidase_Trimer"/>
</dbReference>
<dbReference type="GO" id="GO:0046872">
    <property type="term" value="F:metal ion binding"/>
    <property type="evidence" value="ECO:0007669"/>
    <property type="project" value="UniProtKB-KW"/>
</dbReference>
<dbReference type="SUPFAM" id="SSF52317">
    <property type="entry name" value="Class I glutamine amidotransferase-like"/>
    <property type="match status" value="1"/>
</dbReference>
<name>A0A2T0PX79_9ACTN</name>
<comment type="caution">
    <text evidence="14">The sequence shown here is derived from an EMBL/GenBank/DDBJ whole genome shotgun (WGS) entry which is preliminary data.</text>
</comment>
<dbReference type="InterPro" id="IPR013780">
    <property type="entry name" value="Glyco_hydro_b"/>
</dbReference>
<evidence type="ECO:0000313" key="15">
    <source>
        <dbReference type="Proteomes" id="UP000237846"/>
    </source>
</evidence>
<evidence type="ECO:0000313" key="14">
    <source>
        <dbReference type="EMBL" id="PRX96129.1"/>
    </source>
</evidence>
<organism evidence="14 15">
    <name type="scientific">Allonocardiopsis opalescens</name>
    <dbReference type="NCBI Taxonomy" id="1144618"/>
    <lineage>
        <taxon>Bacteria</taxon>
        <taxon>Bacillati</taxon>
        <taxon>Actinomycetota</taxon>
        <taxon>Actinomycetes</taxon>
        <taxon>Streptosporangiales</taxon>
        <taxon>Allonocardiopsis</taxon>
    </lineage>
</organism>
<feature type="binding site" evidence="9">
    <location>
        <position position="172"/>
    </location>
    <ligand>
        <name>Zn(2+)</name>
        <dbReference type="ChEBI" id="CHEBI:29105"/>
    </ligand>
</feature>
<dbReference type="GO" id="GO:0009341">
    <property type="term" value="C:beta-galactosidase complex"/>
    <property type="evidence" value="ECO:0007669"/>
    <property type="project" value="InterPro"/>
</dbReference>
<dbReference type="RefSeq" id="WP_106250802.1">
    <property type="nucleotide sequence ID" value="NZ_PVZC01000008.1"/>
</dbReference>
<feature type="domain" description="Beta-galactosidase trimerisation" evidence="12">
    <location>
        <begin position="408"/>
        <end position="607"/>
    </location>
</feature>
<evidence type="ECO:0000259" key="13">
    <source>
        <dbReference type="Pfam" id="PF08533"/>
    </source>
</evidence>
<dbReference type="Pfam" id="PF02449">
    <property type="entry name" value="Glyco_hydro_42"/>
    <property type="match status" value="1"/>
</dbReference>
<dbReference type="Gene3D" id="3.20.20.80">
    <property type="entry name" value="Glycosidases"/>
    <property type="match status" value="1"/>
</dbReference>
<evidence type="ECO:0000256" key="5">
    <source>
        <dbReference type="ARBA" id="ARBA00023295"/>
    </source>
</evidence>
<evidence type="ECO:0000256" key="3">
    <source>
        <dbReference type="ARBA" id="ARBA00012756"/>
    </source>
</evidence>
<feature type="active site" description="Proton donor" evidence="7">
    <location>
        <position position="162"/>
    </location>
</feature>
<dbReference type="InterPro" id="IPR029062">
    <property type="entry name" value="Class_I_gatase-like"/>
</dbReference>
<evidence type="ECO:0000256" key="1">
    <source>
        <dbReference type="ARBA" id="ARBA00001412"/>
    </source>
</evidence>
<dbReference type="EC" id="3.2.1.23" evidence="3 6"/>
<dbReference type="Gene3D" id="3.40.50.880">
    <property type="match status" value="1"/>
</dbReference>
<dbReference type="AlphaFoldDB" id="A0A2T0PX79"/>
<dbReference type="Pfam" id="PF08533">
    <property type="entry name" value="Glyco_hydro_42C"/>
    <property type="match status" value="1"/>
</dbReference>
<evidence type="ECO:0000256" key="7">
    <source>
        <dbReference type="PIRSR" id="PIRSR001084-1"/>
    </source>
</evidence>
<dbReference type="OrthoDB" id="9800974at2"/>
<feature type="binding site" evidence="8">
    <location>
        <position position="123"/>
    </location>
    <ligand>
        <name>substrate</name>
    </ligand>
</feature>